<evidence type="ECO:0000313" key="2">
    <source>
        <dbReference type="EMBL" id="SIN73943.1"/>
    </source>
</evidence>
<dbReference type="InterPro" id="IPR018392">
    <property type="entry name" value="LysM"/>
</dbReference>
<dbReference type="EMBL" id="FSRC01000001">
    <property type="protein sequence ID" value="SIN73943.1"/>
    <property type="molecule type" value="Genomic_DNA"/>
</dbReference>
<dbReference type="OrthoDB" id="9805070at2"/>
<dbReference type="SUPFAM" id="SSF51261">
    <property type="entry name" value="Duplicated hybrid motif"/>
    <property type="match status" value="1"/>
</dbReference>
<dbReference type="Pfam" id="PF01476">
    <property type="entry name" value="LysM"/>
    <property type="match status" value="1"/>
</dbReference>
<dbReference type="Gene3D" id="3.10.350.10">
    <property type="entry name" value="LysM domain"/>
    <property type="match status" value="1"/>
</dbReference>
<dbReference type="Pfam" id="PF01551">
    <property type="entry name" value="Peptidase_M23"/>
    <property type="match status" value="1"/>
</dbReference>
<dbReference type="STRING" id="226505.SAMN05444394_1361"/>
<organism evidence="2 3">
    <name type="scientific">Algoriphagus halophilus</name>
    <dbReference type="NCBI Taxonomy" id="226505"/>
    <lineage>
        <taxon>Bacteria</taxon>
        <taxon>Pseudomonadati</taxon>
        <taxon>Bacteroidota</taxon>
        <taxon>Cytophagia</taxon>
        <taxon>Cytophagales</taxon>
        <taxon>Cyclobacteriaceae</taxon>
        <taxon>Algoriphagus</taxon>
    </lineage>
</organism>
<feature type="domain" description="LysM" evidence="1">
    <location>
        <begin position="303"/>
        <end position="347"/>
    </location>
</feature>
<sequence>MRSFILKIVLGICLSIGFFEANAQVFPKIIKKNNNTTTNASGSQERRNIELRSFDQDSYLRTLSSLTDSIIFENNVNLGKVRSIVSEDPNVMIWAPTNQLVKISEQIQIDSIWITAYEYYSNWDSKKIDIYNFDPKTFQDSVNIRLYDPFFGYEWKMPLGKTPVTSTFGSRWGRWHYGTDLDLVTGDPVYSGFDGIVRVRSYDRYGYGYYLVIRHKNGLETLYGHLSKFLVDVGQEVKAGDIIAKGGSTGRSTGSHLHYELRYRGLPFDPQDVYEFDEEKIIGPNYLITPNTFSHVVKARTAAYHRVRKGETLGAIARRYGVSINTLTRLNGISTRSILRIGQNLRVR</sequence>
<accession>A0A1N6DTB2</accession>
<gene>
    <name evidence="2" type="ORF">SAMN05444394_1361</name>
</gene>
<dbReference type="AlphaFoldDB" id="A0A1N6DTB2"/>
<dbReference type="CDD" id="cd00118">
    <property type="entry name" value="LysM"/>
    <property type="match status" value="1"/>
</dbReference>
<dbReference type="InterPro" id="IPR050570">
    <property type="entry name" value="Cell_wall_metabolism_enzyme"/>
</dbReference>
<evidence type="ECO:0000313" key="3">
    <source>
        <dbReference type="Proteomes" id="UP000185221"/>
    </source>
</evidence>
<dbReference type="SMART" id="SM00257">
    <property type="entry name" value="LysM"/>
    <property type="match status" value="1"/>
</dbReference>
<dbReference type="InterPro" id="IPR036779">
    <property type="entry name" value="LysM_dom_sf"/>
</dbReference>
<proteinExistence type="predicted"/>
<dbReference type="CDD" id="cd12797">
    <property type="entry name" value="M23_peptidase"/>
    <property type="match status" value="1"/>
</dbReference>
<dbReference type="PANTHER" id="PTHR21666:SF270">
    <property type="entry name" value="MUREIN HYDROLASE ACTIVATOR ENVC"/>
    <property type="match status" value="1"/>
</dbReference>
<keyword evidence="2" id="KW-0378">Hydrolase</keyword>
<dbReference type="RefSeq" id="WP_074224024.1">
    <property type="nucleotide sequence ID" value="NZ_FSRC01000001.1"/>
</dbReference>
<name>A0A1N6DTB2_9BACT</name>
<dbReference type="PROSITE" id="PS51782">
    <property type="entry name" value="LYSM"/>
    <property type="match status" value="1"/>
</dbReference>
<keyword evidence="3" id="KW-1185">Reference proteome</keyword>
<dbReference type="Proteomes" id="UP000185221">
    <property type="component" value="Unassembled WGS sequence"/>
</dbReference>
<dbReference type="GO" id="GO:0004222">
    <property type="term" value="F:metalloendopeptidase activity"/>
    <property type="evidence" value="ECO:0007669"/>
    <property type="project" value="TreeGrafter"/>
</dbReference>
<dbReference type="Gene3D" id="2.70.70.10">
    <property type="entry name" value="Glucose Permease (Domain IIA)"/>
    <property type="match status" value="1"/>
</dbReference>
<evidence type="ECO:0000259" key="1">
    <source>
        <dbReference type="PROSITE" id="PS51782"/>
    </source>
</evidence>
<reference evidence="3" key="1">
    <citation type="submission" date="2016-11" db="EMBL/GenBank/DDBJ databases">
        <authorList>
            <person name="Varghese N."/>
            <person name="Submissions S."/>
        </authorList>
    </citation>
    <scope>NUCLEOTIDE SEQUENCE [LARGE SCALE GENOMIC DNA]</scope>
    <source>
        <strain evidence="3">DSM 15292</strain>
    </source>
</reference>
<dbReference type="PANTHER" id="PTHR21666">
    <property type="entry name" value="PEPTIDASE-RELATED"/>
    <property type="match status" value="1"/>
</dbReference>
<dbReference type="InterPro" id="IPR011055">
    <property type="entry name" value="Dup_hybrid_motif"/>
</dbReference>
<protein>
    <submittedName>
        <fullName evidence="2">Murein DD-endopeptidase MepM and murein hydrolase activator NlpD, contain LysM domain</fullName>
    </submittedName>
</protein>
<dbReference type="SUPFAM" id="SSF54106">
    <property type="entry name" value="LysM domain"/>
    <property type="match status" value="1"/>
</dbReference>
<dbReference type="InterPro" id="IPR016047">
    <property type="entry name" value="M23ase_b-sheet_dom"/>
</dbReference>